<evidence type="ECO:0000256" key="5">
    <source>
        <dbReference type="ARBA" id="ARBA00023157"/>
    </source>
</evidence>
<comment type="similarity">
    <text evidence="2">Belongs to the palmitoyl-protein thioesterase family.</text>
</comment>
<dbReference type="EMBL" id="NEVH01011191">
    <property type="protein sequence ID" value="PNF32079.1"/>
    <property type="molecule type" value="Genomic_DNA"/>
</dbReference>
<protein>
    <recommendedName>
        <fullName evidence="8">palmitoyl-CoA hydrolase</fullName>
        <ecNumber evidence="8">3.1.2.2</ecNumber>
    </recommendedName>
</protein>
<dbReference type="Proteomes" id="UP000235965">
    <property type="component" value="Unassembled WGS sequence"/>
</dbReference>
<evidence type="ECO:0000313" key="12">
    <source>
        <dbReference type="Proteomes" id="UP000235965"/>
    </source>
</evidence>
<dbReference type="PRINTS" id="PR00414">
    <property type="entry name" value="PPTHIESTRASE"/>
</dbReference>
<reference evidence="11 12" key="1">
    <citation type="submission" date="2017-12" db="EMBL/GenBank/DDBJ databases">
        <title>Hemimetabolous genomes reveal molecular basis of termite eusociality.</title>
        <authorList>
            <person name="Harrison M.C."/>
            <person name="Jongepier E."/>
            <person name="Robertson H.M."/>
            <person name="Arning N."/>
            <person name="Bitard-Feildel T."/>
            <person name="Chao H."/>
            <person name="Childers C.P."/>
            <person name="Dinh H."/>
            <person name="Doddapaneni H."/>
            <person name="Dugan S."/>
            <person name="Gowin J."/>
            <person name="Greiner C."/>
            <person name="Han Y."/>
            <person name="Hu H."/>
            <person name="Hughes D.S.T."/>
            <person name="Huylmans A.-K."/>
            <person name="Kemena C."/>
            <person name="Kremer L.P.M."/>
            <person name="Lee S.L."/>
            <person name="Lopez-Ezquerra A."/>
            <person name="Mallet L."/>
            <person name="Monroy-Kuhn J.M."/>
            <person name="Moser A."/>
            <person name="Murali S.C."/>
            <person name="Muzny D.M."/>
            <person name="Otani S."/>
            <person name="Piulachs M.-D."/>
            <person name="Poelchau M."/>
            <person name="Qu J."/>
            <person name="Schaub F."/>
            <person name="Wada-Katsumata A."/>
            <person name="Worley K.C."/>
            <person name="Xie Q."/>
            <person name="Ylla G."/>
            <person name="Poulsen M."/>
            <person name="Gibbs R.A."/>
            <person name="Schal C."/>
            <person name="Richards S."/>
            <person name="Belles X."/>
            <person name="Korb J."/>
            <person name="Bornberg-Bauer E."/>
        </authorList>
    </citation>
    <scope>NUCLEOTIDE SEQUENCE [LARGE SCALE GENOMIC DNA]</scope>
    <source>
        <tissue evidence="11">Whole body</tissue>
    </source>
</reference>
<keyword evidence="5" id="KW-1015">Disulfide bond</keyword>
<dbReference type="SUPFAM" id="SSF53474">
    <property type="entry name" value="alpha/beta-Hydrolases"/>
    <property type="match status" value="1"/>
</dbReference>
<dbReference type="OrthoDB" id="155976at2759"/>
<dbReference type="GO" id="GO:0005764">
    <property type="term" value="C:lysosome"/>
    <property type="evidence" value="ECO:0007669"/>
    <property type="project" value="UniProtKB-SubCell"/>
</dbReference>
<dbReference type="Gene3D" id="3.40.50.1820">
    <property type="entry name" value="alpha/beta hydrolase"/>
    <property type="match status" value="1"/>
</dbReference>
<dbReference type="FunFam" id="3.40.50.1820:FF:000037">
    <property type="entry name" value="Lysosomal thioesterase PPT2 homolog"/>
    <property type="match status" value="1"/>
</dbReference>
<sequence>MIPMAERIKQAHPGTKVYVTDKFGDWSSLAPMWHQIQEIGEDLMNIAAAHPEGINLIGYSQGGLIARGILEQFPNHTVHTFISLSSPQAGQYGTKFLHLFFPGLVCHTAYELFYSSIGQHISVGNYWNDPHHQSLYRSYSRFLPYVNNEVLSSQSNSYKDGITRLRKLVLIGGPDDGVITPWQSSQFGYFDENEEVMEMRDRKVYVLDKFGLKTLDKKRRLTLIEVNGVSHLDWHTNETVIDKYIIPFLK</sequence>
<keyword evidence="6" id="KW-0325">Glycoprotein</keyword>
<dbReference type="InterPro" id="IPR029058">
    <property type="entry name" value="AB_hydrolase_fold"/>
</dbReference>
<dbReference type="STRING" id="105785.A0A2J7QU23"/>
<dbReference type="InParanoid" id="A0A2J7QU23"/>
<keyword evidence="4" id="KW-0378">Hydrolase</keyword>
<proteinExistence type="inferred from homology"/>
<organism evidence="11 12">
    <name type="scientific">Cryptotermes secundus</name>
    <dbReference type="NCBI Taxonomy" id="105785"/>
    <lineage>
        <taxon>Eukaryota</taxon>
        <taxon>Metazoa</taxon>
        <taxon>Ecdysozoa</taxon>
        <taxon>Arthropoda</taxon>
        <taxon>Hexapoda</taxon>
        <taxon>Insecta</taxon>
        <taxon>Pterygota</taxon>
        <taxon>Neoptera</taxon>
        <taxon>Polyneoptera</taxon>
        <taxon>Dictyoptera</taxon>
        <taxon>Blattodea</taxon>
        <taxon>Blattoidea</taxon>
        <taxon>Termitoidae</taxon>
        <taxon>Kalotermitidae</taxon>
        <taxon>Cryptotermitinae</taxon>
        <taxon>Cryptotermes</taxon>
    </lineage>
</organism>
<evidence type="ECO:0000256" key="1">
    <source>
        <dbReference type="ARBA" id="ARBA00004371"/>
    </source>
</evidence>
<dbReference type="InterPro" id="IPR002472">
    <property type="entry name" value="Palm_thioest"/>
</dbReference>
<evidence type="ECO:0000256" key="4">
    <source>
        <dbReference type="ARBA" id="ARBA00022801"/>
    </source>
</evidence>
<dbReference type="PANTHER" id="PTHR11247">
    <property type="entry name" value="PALMITOYL-PROTEIN THIOESTERASE/DOLICHYLDIPHOSPHATASE 1"/>
    <property type="match status" value="1"/>
</dbReference>
<gene>
    <name evidence="11" type="primary">Ppt2</name>
    <name evidence="11" type="ORF">B7P43_G05557</name>
</gene>
<dbReference type="GO" id="GO:0098599">
    <property type="term" value="F:palmitoyl hydrolase activity"/>
    <property type="evidence" value="ECO:0007669"/>
    <property type="project" value="InterPro"/>
</dbReference>
<dbReference type="EC" id="3.1.2.2" evidence="8"/>
<dbReference type="AlphaFoldDB" id="A0A2J7QU23"/>
<dbReference type="Pfam" id="PF02089">
    <property type="entry name" value="Palm_thioest"/>
    <property type="match status" value="1"/>
</dbReference>
<evidence type="ECO:0000256" key="10">
    <source>
        <dbReference type="ARBA" id="ARBA00093353"/>
    </source>
</evidence>
<comment type="catalytic activity">
    <reaction evidence="9">
        <text>S-hexadecanoyl-N-acetylcysteamine + H2O = N-acetylcysteamine + hexadecanoate + H(+)</text>
        <dbReference type="Rhea" id="RHEA:84099"/>
        <dbReference type="ChEBI" id="CHEBI:7896"/>
        <dbReference type="ChEBI" id="CHEBI:15377"/>
        <dbReference type="ChEBI" id="CHEBI:15378"/>
        <dbReference type="ChEBI" id="CHEBI:74410"/>
        <dbReference type="ChEBI" id="CHEBI:233601"/>
    </reaction>
</comment>
<comment type="function">
    <text evidence="10">Catalyzes the cleavage of thioester bonds from S-palmitoyl-CoA or S-palmitoyl-N-acetylcysteamine (unbranched structures) but does not have activity against palmitoylcysteine or palmitoylated proteins, branched structures or bulky head groups. Conversely, hydrolyzes both long and short chain fatty acyl-CoA substrate.</text>
</comment>
<evidence type="ECO:0000313" key="11">
    <source>
        <dbReference type="EMBL" id="PNF32079.1"/>
    </source>
</evidence>
<evidence type="ECO:0000256" key="9">
    <source>
        <dbReference type="ARBA" id="ARBA00093223"/>
    </source>
</evidence>
<comment type="subcellular location">
    <subcellularLocation>
        <location evidence="1">Lysosome</location>
    </subcellularLocation>
</comment>
<evidence type="ECO:0000256" key="3">
    <source>
        <dbReference type="ARBA" id="ARBA00022729"/>
    </source>
</evidence>
<evidence type="ECO:0000256" key="6">
    <source>
        <dbReference type="ARBA" id="ARBA00023180"/>
    </source>
</evidence>
<dbReference type="GO" id="GO:0016790">
    <property type="term" value="F:thiolester hydrolase activity"/>
    <property type="evidence" value="ECO:0007669"/>
    <property type="project" value="TreeGrafter"/>
</dbReference>
<dbReference type="FunCoup" id="A0A2J7QU23">
    <property type="interactions" value="777"/>
</dbReference>
<evidence type="ECO:0000256" key="8">
    <source>
        <dbReference type="ARBA" id="ARBA00038848"/>
    </source>
</evidence>
<dbReference type="PANTHER" id="PTHR11247:SF27">
    <property type="entry name" value="LYSOSOMAL THIOESTERASE PPT2"/>
    <property type="match status" value="1"/>
</dbReference>
<evidence type="ECO:0000256" key="7">
    <source>
        <dbReference type="ARBA" id="ARBA00023228"/>
    </source>
</evidence>
<name>A0A2J7QU23_9NEOP</name>
<keyword evidence="12" id="KW-1185">Reference proteome</keyword>
<evidence type="ECO:0000256" key="2">
    <source>
        <dbReference type="ARBA" id="ARBA00010758"/>
    </source>
</evidence>
<keyword evidence="3" id="KW-0732">Signal</keyword>
<comment type="caution">
    <text evidence="11">The sequence shown here is derived from an EMBL/GenBank/DDBJ whole genome shotgun (WGS) entry which is preliminary data.</text>
</comment>
<keyword evidence="7" id="KW-0458">Lysosome</keyword>
<accession>A0A2J7QU23</accession>